<dbReference type="Pfam" id="PF02210">
    <property type="entry name" value="Laminin_G_2"/>
    <property type="match status" value="1"/>
</dbReference>
<dbReference type="InterPro" id="IPR001791">
    <property type="entry name" value="Laminin_G"/>
</dbReference>
<organism evidence="5">
    <name type="scientific">Thelazia callipaeda</name>
    <name type="common">Oriental eyeworm</name>
    <name type="synonym">Parasitic nematode</name>
    <dbReference type="NCBI Taxonomy" id="103827"/>
    <lineage>
        <taxon>Eukaryota</taxon>
        <taxon>Metazoa</taxon>
        <taxon>Ecdysozoa</taxon>
        <taxon>Nematoda</taxon>
        <taxon>Chromadorea</taxon>
        <taxon>Rhabditida</taxon>
        <taxon>Spirurina</taxon>
        <taxon>Spiruromorpha</taxon>
        <taxon>Thelazioidea</taxon>
        <taxon>Thelaziidae</taxon>
        <taxon>Thelazia</taxon>
    </lineage>
</organism>
<dbReference type="PROSITE" id="PS50025">
    <property type="entry name" value="LAM_G_DOMAIN"/>
    <property type="match status" value="1"/>
</dbReference>
<evidence type="ECO:0000259" key="2">
    <source>
        <dbReference type="PROSITE" id="PS50025"/>
    </source>
</evidence>
<evidence type="ECO:0000313" key="3">
    <source>
        <dbReference type="EMBL" id="VDM97300.1"/>
    </source>
</evidence>
<proteinExistence type="predicted"/>
<comment type="caution">
    <text evidence="1">Lacks conserved residue(s) required for the propagation of feature annotation.</text>
</comment>
<keyword evidence="4" id="KW-1185">Reference proteome</keyword>
<name>A0A0N5CNF6_THECL</name>
<evidence type="ECO:0000313" key="4">
    <source>
        <dbReference type="Proteomes" id="UP000276776"/>
    </source>
</evidence>
<dbReference type="CDD" id="cd00110">
    <property type="entry name" value="LamG"/>
    <property type="match status" value="1"/>
</dbReference>
<evidence type="ECO:0000256" key="1">
    <source>
        <dbReference type="PROSITE-ProRule" id="PRU00122"/>
    </source>
</evidence>
<reference evidence="5" key="1">
    <citation type="submission" date="2017-02" db="UniProtKB">
        <authorList>
            <consortium name="WormBaseParasite"/>
        </authorList>
    </citation>
    <scope>IDENTIFICATION</scope>
</reference>
<dbReference type="Gene3D" id="2.10.25.10">
    <property type="entry name" value="Laminin"/>
    <property type="match status" value="1"/>
</dbReference>
<dbReference type="STRING" id="103827.A0A0N5CNF6"/>
<dbReference type="Gene3D" id="2.60.120.200">
    <property type="match status" value="1"/>
</dbReference>
<feature type="domain" description="Laminin G" evidence="2">
    <location>
        <begin position="75"/>
        <end position="212"/>
    </location>
</feature>
<dbReference type="EMBL" id="UYYF01000248">
    <property type="protein sequence ID" value="VDM97300.1"/>
    <property type="molecule type" value="Genomic_DNA"/>
</dbReference>
<dbReference type="WBParaSite" id="TCLT_0000171301-mRNA-1">
    <property type="protein sequence ID" value="TCLT_0000171301-mRNA-1"/>
    <property type="gene ID" value="TCLT_0000171301"/>
</dbReference>
<dbReference type="SUPFAM" id="SSF49899">
    <property type="entry name" value="Concanavalin A-like lectins/glucanases"/>
    <property type="match status" value="1"/>
</dbReference>
<dbReference type="SUPFAM" id="SSF57196">
    <property type="entry name" value="EGF/Laminin"/>
    <property type="match status" value="1"/>
</dbReference>
<reference evidence="3 4" key="2">
    <citation type="submission" date="2018-11" db="EMBL/GenBank/DDBJ databases">
        <authorList>
            <consortium name="Pathogen Informatics"/>
        </authorList>
    </citation>
    <scope>NUCLEOTIDE SEQUENCE [LARGE SCALE GENOMIC DNA]</scope>
</reference>
<evidence type="ECO:0000313" key="5">
    <source>
        <dbReference type="WBParaSite" id="TCLT_0000171301-mRNA-1"/>
    </source>
</evidence>
<dbReference type="AlphaFoldDB" id="A0A0N5CNF6"/>
<dbReference type="OrthoDB" id="5857151at2759"/>
<sequence>MKLKALHALSSCADRSVLCEQLCVPLSSDTYECWCWDGHILLDDGIGCVSNESKIDIHFSGALHTYLEKTASSKLLPIRFTGKNFVQFTAPENAYLETIITIEFKHVNDDDGILLYAGEYVGNDFISLAFIGADIIFRFDCGEGIVEEIYKGPFEKHIWHKLNVKRKFCDRSEMNVDNGNSLTDEIHEMIVRCAIECIFRSNLFLDIFITYQ</sequence>
<dbReference type="Proteomes" id="UP000276776">
    <property type="component" value="Unassembled WGS sequence"/>
</dbReference>
<accession>A0A0N5CNF6</accession>
<protein>
    <submittedName>
        <fullName evidence="5">LAM_G_DOMAIN domain-containing protein</fullName>
    </submittedName>
</protein>
<gene>
    <name evidence="3" type="ORF">TCLT_LOCUS1714</name>
</gene>
<dbReference type="InterPro" id="IPR013320">
    <property type="entry name" value="ConA-like_dom_sf"/>
</dbReference>